<evidence type="ECO:0000256" key="6">
    <source>
        <dbReference type="ARBA" id="ARBA00023136"/>
    </source>
</evidence>
<keyword evidence="9" id="KW-0175">Coiled coil</keyword>
<feature type="coiled-coil region" evidence="9">
    <location>
        <begin position="128"/>
        <end position="155"/>
    </location>
</feature>
<proteinExistence type="predicted"/>
<sequence>MHMRLSLRAITVALILLDYTIPQTARAADENKEAFQALCAMYRLAKKTINREQLTKATLPDEPTQIENLMLVTLHKTNLTNSTYGNWGKERAWSERKKQFEGANAKSEHGEYIIKEDSEAKAAGHLRLRKLLEVARRTREKAQKLDAELTQAVTDVNNNLKAALFGSNDTDDSANGIFDTRTNACVATGPKVGQSIASDMACLCSGTSAADVCCNTCGATAYNSGSATKTNAKAGYDITKGVCEKVKLTTQPTAAGLAGAAVQAVLQQIGNKQTNTNGYQRLGGGGTAAGCTGASDQHTA</sequence>
<evidence type="ECO:0000256" key="5">
    <source>
        <dbReference type="ARBA" id="ARBA00022729"/>
    </source>
</evidence>
<keyword evidence="8" id="KW-0449">Lipoprotein</keyword>
<keyword evidence="6" id="KW-0472">Membrane</keyword>
<feature type="domain" description="Trypanosome variant surface glycoprotein B-type N-terminal" evidence="11">
    <location>
        <begin position="24"/>
        <end position="297"/>
    </location>
</feature>
<dbReference type="VEuPathDB" id="TriTrypDB:Tb427_000143200"/>
<organism evidence="12">
    <name type="scientific">Trypanosoma brucei</name>
    <dbReference type="NCBI Taxonomy" id="5691"/>
    <lineage>
        <taxon>Eukaryota</taxon>
        <taxon>Discoba</taxon>
        <taxon>Euglenozoa</taxon>
        <taxon>Kinetoplastea</taxon>
        <taxon>Metakinetoplastina</taxon>
        <taxon>Trypanosomatida</taxon>
        <taxon>Trypanosomatidae</taxon>
        <taxon>Trypanosoma</taxon>
    </lineage>
</organism>
<feature type="signal peptide" evidence="10">
    <location>
        <begin position="1"/>
        <end position="27"/>
    </location>
</feature>
<comment type="subcellular location">
    <subcellularLocation>
        <location evidence="2">Cell membrane</location>
        <topology evidence="2">Lipid-anchor</topology>
        <topology evidence="2">GPI-anchor</topology>
    </subcellularLocation>
</comment>
<keyword evidence="5 10" id="KW-0732">Signal</keyword>
<dbReference type="GO" id="GO:0098552">
    <property type="term" value="C:side of membrane"/>
    <property type="evidence" value="ECO:0007669"/>
    <property type="project" value="UniProtKB-KW"/>
</dbReference>
<evidence type="ECO:0000256" key="9">
    <source>
        <dbReference type="SAM" id="Coils"/>
    </source>
</evidence>
<dbReference type="InterPro" id="IPR025932">
    <property type="entry name" value="Trypano_VSG_B_N_dom"/>
</dbReference>
<keyword evidence="7" id="KW-0325">Glycoprotein</keyword>
<evidence type="ECO:0000256" key="3">
    <source>
        <dbReference type="ARBA" id="ARBA00022475"/>
    </source>
</evidence>
<name>A0A1J0R7C0_9TRYP</name>
<comment type="function">
    <text evidence="1">VSG forms a coat on the surface of the parasite. The trypanosome evades the immune response of the host by expressing a series of antigenically distinct VSGs from an estimated 1000 VSG genes.</text>
</comment>
<dbReference type="EMBL" id="KX699756">
    <property type="protein sequence ID" value="APD73712.1"/>
    <property type="molecule type" value="Genomic_DNA"/>
</dbReference>
<accession>A0A1J0R7C0</accession>
<evidence type="ECO:0000256" key="10">
    <source>
        <dbReference type="SAM" id="SignalP"/>
    </source>
</evidence>
<evidence type="ECO:0000256" key="1">
    <source>
        <dbReference type="ARBA" id="ARBA00002523"/>
    </source>
</evidence>
<feature type="chain" id="PRO_5013198663" evidence="10">
    <location>
        <begin position="28"/>
        <end position="300"/>
    </location>
</feature>
<reference evidence="12" key="1">
    <citation type="submission" date="2016-08" db="EMBL/GenBank/DDBJ databases">
        <title>VSG repertoire of Trypanosoma brucei EATRO 1125.</title>
        <authorList>
            <person name="Cross G.A."/>
        </authorList>
    </citation>
    <scope>NUCLEOTIDE SEQUENCE</scope>
    <source>
        <strain evidence="12">EATRO 1125</strain>
    </source>
</reference>
<evidence type="ECO:0000256" key="2">
    <source>
        <dbReference type="ARBA" id="ARBA00004609"/>
    </source>
</evidence>
<evidence type="ECO:0000259" key="11">
    <source>
        <dbReference type="Pfam" id="PF13206"/>
    </source>
</evidence>
<dbReference type="GO" id="GO:0005886">
    <property type="term" value="C:plasma membrane"/>
    <property type="evidence" value="ECO:0007669"/>
    <property type="project" value="UniProtKB-SubCell"/>
</dbReference>
<keyword evidence="3" id="KW-1003">Cell membrane</keyword>
<evidence type="ECO:0000256" key="8">
    <source>
        <dbReference type="ARBA" id="ARBA00023288"/>
    </source>
</evidence>
<dbReference type="AlphaFoldDB" id="A0A1J0R7C0"/>
<dbReference type="Pfam" id="PF13206">
    <property type="entry name" value="VSG_B"/>
    <property type="match status" value="1"/>
</dbReference>
<protein>
    <submittedName>
        <fullName evidence="12">Variant surface glycoprotein 1125.1523</fullName>
    </submittedName>
</protein>
<evidence type="ECO:0000256" key="4">
    <source>
        <dbReference type="ARBA" id="ARBA00022622"/>
    </source>
</evidence>
<evidence type="ECO:0000313" key="12">
    <source>
        <dbReference type="EMBL" id="APD73712.1"/>
    </source>
</evidence>
<keyword evidence="4" id="KW-0336">GPI-anchor</keyword>
<evidence type="ECO:0000256" key="7">
    <source>
        <dbReference type="ARBA" id="ARBA00023180"/>
    </source>
</evidence>